<proteinExistence type="predicted"/>
<dbReference type="PANTHER" id="PTHR33334:SF5">
    <property type="entry name" value="PROTEIN LNK2"/>
    <property type="match status" value="1"/>
</dbReference>
<dbReference type="Proteomes" id="UP001604336">
    <property type="component" value="Unassembled WGS sequence"/>
</dbReference>
<dbReference type="PANTHER" id="PTHR33334">
    <property type="entry name" value="PROTEIN LNK1"/>
    <property type="match status" value="1"/>
</dbReference>
<protein>
    <submittedName>
        <fullName evidence="1">Dentin sialophosphoprotein-related</fullName>
    </submittedName>
</protein>
<name>A0ABD1RUQ3_9LAMI</name>
<dbReference type="EMBL" id="JBFOLK010000008">
    <property type="protein sequence ID" value="KAL2491744.1"/>
    <property type="molecule type" value="Genomic_DNA"/>
</dbReference>
<accession>A0ABD1RUQ3</accession>
<reference evidence="2" key="1">
    <citation type="submission" date="2024-07" db="EMBL/GenBank/DDBJ databases">
        <title>Two chromosome-level genome assemblies of Korean endemic species Abeliophyllum distichum and Forsythia ovata (Oleaceae).</title>
        <authorList>
            <person name="Jang H."/>
        </authorList>
    </citation>
    <scope>NUCLEOTIDE SEQUENCE [LARGE SCALE GENOMIC DNA]</scope>
</reference>
<dbReference type="InterPro" id="IPR039928">
    <property type="entry name" value="LNK"/>
</dbReference>
<keyword evidence="2" id="KW-1185">Reference proteome</keyword>
<evidence type="ECO:0000313" key="2">
    <source>
        <dbReference type="Proteomes" id="UP001604336"/>
    </source>
</evidence>
<sequence>MFDWNDEELNIIWGEAGESDDHIVPYPDQIKEKPPILFRDYSKKESNQEISVVTPLEKKKRTIRTEHETELECSSKYDTGDPATGFGLPLLNAGKEDHDSMGPLASNKMSEISKSYSSKDETVQLDKESENFQNQTEGKEGDFVDYGWENIGSFDDLDGIFSNSDPIFGDSAVGNADELWSPSKDANNSTTRATLFSGDSSDLELGAIRNASERFENEYLDPSQSFLPEYQNLNEITTHVPQDVQTNFEMGGESQGYSMQLSNGAAPADKGYRKKRVLKGQKLEEKSEVRQLHDLCGTWSSSGSPLQQFNMQCAPSMVNQHPALIPSQLQRPEPLKHKHSSGPLLASACVWKYGESVSNLICLTTVSSRGRKL</sequence>
<dbReference type="AlphaFoldDB" id="A0ABD1RUQ3"/>
<comment type="caution">
    <text evidence="1">The sequence shown here is derived from an EMBL/GenBank/DDBJ whole genome shotgun (WGS) entry which is preliminary data.</text>
</comment>
<evidence type="ECO:0000313" key="1">
    <source>
        <dbReference type="EMBL" id="KAL2491744.1"/>
    </source>
</evidence>
<gene>
    <name evidence="1" type="ORF">Adt_27372</name>
</gene>
<organism evidence="1 2">
    <name type="scientific">Abeliophyllum distichum</name>
    <dbReference type="NCBI Taxonomy" id="126358"/>
    <lineage>
        <taxon>Eukaryota</taxon>
        <taxon>Viridiplantae</taxon>
        <taxon>Streptophyta</taxon>
        <taxon>Embryophyta</taxon>
        <taxon>Tracheophyta</taxon>
        <taxon>Spermatophyta</taxon>
        <taxon>Magnoliopsida</taxon>
        <taxon>eudicotyledons</taxon>
        <taxon>Gunneridae</taxon>
        <taxon>Pentapetalae</taxon>
        <taxon>asterids</taxon>
        <taxon>lamiids</taxon>
        <taxon>Lamiales</taxon>
        <taxon>Oleaceae</taxon>
        <taxon>Forsythieae</taxon>
        <taxon>Abeliophyllum</taxon>
    </lineage>
</organism>